<accession>A0ABN7B842</accession>
<proteinExistence type="predicted"/>
<reference evidence="2 3" key="1">
    <citation type="submission" date="2023-09" db="EMBL/GenBank/DDBJ databases">
        <title>Nesidiocoris tenuis whole genome shotgun sequence.</title>
        <authorList>
            <person name="Shibata T."/>
            <person name="Shimoda M."/>
            <person name="Kobayashi T."/>
            <person name="Uehara T."/>
        </authorList>
    </citation>
    <scope>NUCLEOTIDE SEQUENCE [LARGE SCALE GENOMIC DNA]</scope>
    <source>
        <strain evidence="2 3">Japan</strain>
    </source>
</reference>
<evidence type="ECO:0000256" key="1">
    <source>
        <dbReference type="SAM" id="MobiDB-lite"/>
    </source>
</evidence>
<organism evidence="2 3">
    <name type="scientific">Nesidiocoris tenuis</name>
    <dbReference type="NCBI Taxonomy" id="355587"/>
    <lineage>
        <taxon>Eukaryota</taxon>
        <taxon>Metazoa</taxon>
        <taxon>Ecdysozoa</taxon>
        <taxon>Arthropoda</taxon>
        <taxon>Hexapoda</taxon>
        <taxon>Insecta</taxon>
        <taxon>Pterygota</taxon>
        <taxon>Neoptera</taxon>
        <taxon>Paraneoptera</taxon>
        <taxon>Hemiptera</taxon>
        <taxon>Heteroptera</taxon>
        <taxon>Panheteroptera</taxon>
        <taxon>Cimicomorpha</taxon>
        <taxon>Miridae</taxon>
        <taxon>Dicyphina</taxon>
        <taxon>Nesidiocoris</taxon>
    </lineage>
</organism>
<feature type="compositionally biased region" description="Basic and acidic residues" evidence="1">
    <location>
        <begin position="1"/>
        <end position="12"/>
    </location>
</feature>
<feature type="region of interest" description="Disordered" evidence="1">
    <location>
        <begin position="1"/>
        <end position="33"/>
    </location>
</feature>
<keyword evidence="3" id="KW-1185">Reference proteome</keyword>
<gene>
    <name evidence="2" type="ORF">NTJ_13342</name>
</gene>
<dbReference type="Proteomes" id="UP001307889">
    <property type="component" value="Chromosome 11"/>
</dbReference>
<name>A0ABN7B842_9HEMI</name>
<evidence type="ECO:0000313" key="3">
    <source>
        <dbReference type="Proteomes" id="UP001307889"/>
    </source>
</evidence>
<sequence length="96" mass="10601">MGFGHPRIETSARRSAMGVKLASRAARTEREPIEPRVGTPAALCATSAPNGSPLNYYSVAMTSSVAILLKIHKKWRLEPVFSNSGLVWFLWETPQF</sequence>
<protein>
    <submittedName>
        <fullName evidence="2">Uncharacterized protein</fullName>
    </submittedName>
</protein>
<dbReference type="EMBL" id="AP028919">
    <property type="protein sequence ID" value="BET00526.1"/>
    <property type="molecule type" value="Genomic_DNA"/>
</dbReference>
<evidence type="ECO:0000313" key="2">
    <source>
        <dbReference type="EMBL" id="BET00526.1"/>
    </source>
</evidence>